<proteinExistence type="predicted"/>
<evidence type="ECO:0000259" key="2">
    <source>
        <dbReference type="Pfam" id="PF26571"/>
    </source>
</evidence>
<keyword evidence="4" id="KW-1185">Reference proteome</keyword>
<protein>
    <recommendedName>
        <fullName evidence="2">ARB-07466-like C-terminal domain-containing protein</fullName>
    </recommendedName>
</protein>
<dbReference type="Pfam" id="PF26571">
    <property type="entry name" value="VldE"/>
    <property type="match status" value="1"/>
</dbReference>
<dbReference type="Proteomes" id="UP001172155">
    <property type="component" value="Unassembled WGS sequence"/>
</dbReference>
<dbReference type="AlphaFoldDB" id="A0AA40EUV1"/>
<keyword evidence="1" id="KW-0732">Signal</keyword>
<evidence type="ECO:0000313" key="4">
    <source>
        <dbReference type="Proteomes" id="UP001172155"/>
    </source>
</evidence>
<organism evidence="3 4">
    <name type="scientific">Schizothecium vesticola</name>
    <dbReference type="NCBI Taxonomy" id="314040"/>
    <lineage>
        <taxon>Eukaryota</taxon>
        <taxon>Fungi</taxon>
        <taxon>Dikarya</taxon>
        <taxon>Ascomycota</taxon>
        <taxon>Pezizomycotina</taxon>
        <taxon>Sordariomycetes</taxon>
        <taxon>Sordariomycetidae</taxon>
        <taxon>Sordariales</taxon>
        <taxon>Schizotheciaceae</taxon>
        <taxon>Schizothecium</taxon>
    </lineage>
</organism>
<evidence type="ECO:0000313" key="3">
    <source>
        <dbReference type="EMBL" id="KAK0745984.1"/>
    </source>
</evidence>
<feature type="signal peptide" evidence="1">
    <location>
        <begin position="1"/>
        <end position="17"/>
    </location>
</feature>
<accession>A0AA40EUV1</accession>
<name>A0AA40EUV1_9PEZI</name>
<evidence type="ECO:0000256" key="1">
    <source>
        <dbReference type="SAM" id="SignalP"/>
    </source>
</evidence>
<dbReference type="EMBL" id="JAUKUD010000004">
    <property type="protein sequence ID" value="KAK0745984.1"/>
    <property type="molecule type" value="Genomic_DNA"/>
</dbReference>
<dbReference type="SUPFAM" id="SSF55166">
    <property type="entry name" value="Hedgehog/DD-peptidase"/>
    <property type="match status" value="1"/>
</dbReference>
<reference evidence="3" key="1">
    <citation type="submission" date="2023-06" db="EMBL/GenBank/DDBJ databases">
        <title>Genome-scale phylogeny and comparative genomics of the fungal order Sordariales.</title>
        <authorList>
            <consortium name="Lawrence Berkeley National Laboratory"/>
            <person name="Hensen N."/>
            <person name="Bonometti L."/>
            <person name="Westerberg I."/>
            <person name="Brannstrom I.O."/>
            <person name="Guillou S."/>
            <person name="Cros-Aarteil S."/>
            <person name="Calhoun S."/>
            <person name="Haridas S."/>
            <person name="Kuo A."/>
            <person name="Mondo S."/>
            <person name="Pangilinan J."/>
            <person name="Riley R."/>
            <person name="LaButti K."/>
            <person name="Andreopoulos B."/>
            <person name="Lipzen A."/>
            <person name="Chen C."/>
            <person name="Yanf M."/>
            <person name="Daum C."/>
            <person name="Ng V."/>
            <person name="Clum A."/>
            <person name="Steindorff A."/>
            <person name="Ohm R."/>
            <person name="Martin F."/>
            <person name="Silar P."/>
            <person name="Natvig D."/>
            <person name="Lalanne C."/>
            <person name="Gautier V."/>
            <person name="Ament-velasquez S.L."/>
            <person name="Kruys A."/>
            <person name="Hutchinson M.I."/>
            <person name="Powell A.J."/>
            <person name="Barry K."/>
            <person name="Miller A.N."/>
            <person name="Grigoriev I.V."/>
            <person name="Debuchy R."/>
            <person name="Gladieux P."/>
            <person name="Thoren M.H."/>
            <person name="Johannesson H."/>
        </authorList>
    </citation>
    <scope>NUCLEOTIDE SEQUENCE</scope>
    <source>
        <strain evidence="3">SMH3187-1</strain>
    </source>
</reference>
<dbReference type="InterPro" id="IPR009045">
    <property type="entry name" value="Zn_M74/Hedgehog-like"/>
</dbReference>
<gene>
    <name evidence="3" type="ORF">B0T18DRAFT_390506</name>
</gene>
<comment type="caution">
    <text evidence="3">The sequence shown here is derived from an EMBL/GenBank/DDBJ whole genome shotgun (WGS) entry which is preliminary data.</text>
</comment>
<feature type="domain" description="ARB-07466-like C-terminal" evidence="2">
    <location>
        <begin position="120"/>
        <end position="233"/>
    </location>
</feature>
<sequence>MHLSALFLSAFASAALGALNEPCAGPGGVAGVCVTTSTCSASGGTTISGGCPADPADVKCCSKTSCANGASGNCRWTSDCAGTTVTNQCPGPAAFKCCSSGATGFGGYAAPTIPTAGTSSGACKAVSVAGAQAVVAAWPGRVREIFCTRACACPGTSDHCCGKAIDLMCSDGGGVPTSSGREIAEWVMNNRASLNLKYVIWGQRIWNPSEDSVAAWTSWRAMEDRGDVTQNHWDHVHVSFN</sequence>
<feature type="chain" id="PRO_5041285762" description="ARB-07466-like C-terminal domain-containing protein" evidence="1">
    <location>
        <begin position="18"/>
        <end position="241"/>
    </location>
</feature>
<dbReference type="InterPro" id="IPR058593">
    <property type="entry name" value="ARB_07466-like_C"/>
</dbReference>